<accession>A0A8X6FCP0</accession>
<dbReference type="EMBL" id="BMAO01001869">
    <property type="protein sequence ID" value="GFQ76522.1"/>
    <property type="molecule type" value="Genomic_DNA"/>
</dbReference>
<gene>
    <name evidence="2" type="ORF">TNCT_89801</name>
</gene>
<sequence length="103" mass="11797">MCSFQKDIDPDSTKPHGADPQSSKTSNLGLDIIHKGIRSNLVSLTTLLFPFLFKRSISIVRRRNINIFYYKEQTLTCVEVGHKKRPSGQQHKSRECRLVLLPD</sequence>
<feature type="region of interest" description="Disordered" evidence="1">
    <location>
        <begin position="1"/>
        <end position="27"/>
    </location>
</feature>
<protein>
    <submittedName>
        <fullName evidence="2">Uncharacterized protein</fullName>
    </submittedName>
</protein>
<proteinExistence type="predicted"/>
<comment type="caution">
    <text evidence="2">The sequence shown here is derived from an EMBL/GenBank/DDBJ whole genome shotgun (WGS) entry which is preliminary data.</text>
</comment>
<evidence type="ECO:0000313" key="3">
    <source>
        <dbReference type="Proteomes" id="UP000887116"/>
    </source>
</evidence>
<dbReference type="Proteomes" id="UP000887116">
    <property type="component" value="Unassembled WGS sequence"/>
</dbReference>
<dbReference type="AlphaFoldDB" id="A0A8X6FCP0"/>
<feature type="compositionally biased region" description="Basic and acidic residues" evidence="1">
    <location>
        <begin position="1"/>
        <end position="17"/>
    </location>
</feature>
<evidence type="ECO:0000313" key="2">
    <source>
        <dbReference type="EMBL" id="GFQ76522.1"/>
    </source>
</evidence>
<reference evidence="2" key="1">
    <citation type="submission" date="2020-07" db="EMBL/GenBank/DDBJ databases">
        <title>Multicomponent nature underlies the extraordinary mechanical properties of spider dragline silk.</title>
        <authorList>
            <person name="Kono N."/>
            <person name="Nakamura H."/>
            <person name="Mori M."/>
            <person name="Yoshida Y."/>
            <person name="Ohtoshi R."/>
            <person name="Malay A.D."/>
            <person name="Moran D.A.P."/>
            <person name="Tomita M."/>
            <person name="Numata K."/>
            <person name="Arakawa K."/>
        </authorList>
    </citation>
    <scope>NUCLEOTIDE SEQUENCE</scope>
</reference>
<name>A0A8X6FCP0_TRICU</name>
<evidence type="ECO:0000256" key="1">
    <source>
        <dbReference type="SAM" id="MobiDB-lite"/>
    </source>
</evidence>
<organism evidence="2 3">
    <name type="scientific">Trichonephila clavata</name>
    <name type="common">Joro spider</name>
    <name type="synonym">Nephila clavata</name>
    <dbReference type="NCBI Taxonomy" id="2740835"/>
    <lineage>
        <taxon>Eukaryota</taxon>
        <taxon>Metazoa</taxon>
        <taxon>Ecdysozoa</taxon>
        <taxon>Arthropoda</taxon>
        <taxon>Chelicerata</taxon>
        <taxon>Arachnida</taxon>
        <taxon>Araneae</taxon>
        <taxon>Araneomorphae</taxon>
        <taxon>Entelegynae</taxon>
        <taxon>Araneoidea</taxon>
        <taxon>Nephilidae</taxon>
        <taxon>Trichonephila</taxon>
    </lineage>
</organism>
<keyword evidence="3" id="KW-1185">Reference proteome</keyword>